<evidence type="ECO:0000256" key="19">
    <source>
        <dbReference type="HAMAP-Rule" id="MF_00021"/>
    </source>
</evidence>
<dbReference type="GO" id="GO:0000049">
    <property type="term" value="F:tRNA binding"/>
    <property type="evidence" value="ECO:0007669"/>
    <property type="project" value="UniProtKB-UniRule"/>
</dbReference>
<dbReference type="GO" id="GO:0005829">
    <property type="term" value="C:cytosol"/>
    <property type="evidence" value="ECO:0007669"/>
    <property type="project" value="TreeGrafter"/>
</dbReference>
<evidence type="ECO:0000256" key="12">
    <source>
        <dbReference type="ARBA" id="ARBA00058382"/>
    </source>
</evidence>
<dbReference type="InterPro" id="IPR050102">
    <property type="entry name" value="tRNA_sulfurtransferase_ThiI"/>
</dbReference>
<dbReference type="GO" id="GO:0009229">
    <property type="term" value="P:thiamine diphosphate biosynthetic process"/>
    <property type="evidence" value="ECO:0007669"/>
    <property type="project" value="UniProtKB-UniRule"/>
</dbReference>
<dbReference type="CDD" id="cd01712">
    <property type="entry name" value="PPase_ThiI"/>
    <property type="match status" value="1"/>
</dbReference>
<dbReference type="PANTHER" id="PTHR43209">
    <property type="entry name" value="TRNA SULFURTRANSFERASE"/>
    <property type="match status" value="1"/>
</dbReference>
<comment type="caution">
    <text evidence="21">The sequence shown here is derived from an EMBL/GenBank/DDBJ whole genome shotgun (WGS) entry which is preliminary data.</text>
</comment>
<feature type="binding site" evidence="19">
    <location>
        <position position="306"/>
    </location>
    <ligand>
        <name>ATP</name>
        <dbReference type="ChEBI" id="CHEBI:30616"/>
    </ligand>
</feature>
<accession>A0A931FA39</accession>
<evidence type="ECO:0000256" key="10">
    <source>
        <dbReference type="ARBA" id="ARBA00050570"/>
    </source>
</evidence>
<evidence type="ECO:0000256" key="1">
    <source>
        <dbReference type="ARBA" id="ARBA00004496"/>
    </source>
</evidence>
<keyword evidence="3 19" id="KW-0963">Cytoplasm</keyword>
<dbReference type="InterPro" id="IPR020536">
    <property type="entry name" value="ThiI_AANH"/>
</dbReference>
<comment type="subcellular location">
    <subcellularLocation>
        <location evidence="1 19">Cytoplasm</location>
    </subcellularLocation>
</comment>
<evidence type="ECO:0000256" key="13">
    <source>
        <dbReference type="ARBA" id="ARBA00061472"/>
    </source>
</evidence>
<comment type="pathway">
    <text evidence="2 19">Cofactor biosynthesis; thiamine diphosphate biosynthesis.</text>
</comment>
<feature type="binding site" evidence="19">
    <location>
        <begin position="193"/>
        <end position="194"/>
    </location>
    <ligand>
        <name>ATP</name>
        <dbReference type="ChEBI" id="CHEBI:30616"/>
    </ligand>
</feature>
<dbReference type="InterPro" id="IPR054173">
    <property type="entry name" value="ThiI_fer"/>
</dbReference>
<evidence type="ECO:0000256" key="3">
    <source>
        <dbReference type="ARBA" id="ARBA00022490"/>
    </source>
</evidence>
<organism evidence="21 22">
    <name type="scientific">Halonatronomonas betaini</name>
    <dbReference type="NCBI Taxonomy" id="2778430"/>
    <lineage>
        <taxon>Bacteria</taxon>
        <taxon>Bacillati</taxon>
        <taxon>Bacillota</taxon>
        <taxon>Clostridia</taxon>
        <taxon>Halanaerobiales</taxon>
        <taxon>Halarsenatibacteraceae</taxon>
        <taxon>Halonatronomonas</taxon>
    </lineage>
</organism>
<comment type="catalytic activity">
    <reaction evidence="10 19">
        <text>[ThiI sulfur-carrier protein]-S-sulfanyl-L-cysteine + a uridine in tRNA + 2 reduced [2Fe-2S]-[ferredoxin] + ATP + H(+) = [ThiI sulfur-carrier protein]-L-cysteine + a 4-thiouridine in tRNA + 2 oxidized [2Fe-2S]-[ferredoxin] + AMP + diphosphate</text>
        <dbReference type="Rhea" id="RHEA:24176"/>
        <dbReference type="Rhea" id="RHEA-COMP:10000"/>
        <dbReference type="Rhea" id="RHEA-COMP:10001"/>
        <dbReference type="Rhea" id="RHEA-COMP:13337"/>
        <dbReference type="Rhea" id="RHEA-COMP:13338"/>
        <dbReference type="Rhea" id="RHEA-COMP:13339"/>
        <dbReference type="Rhea" id="RHEA-COMP:13340"/>
        <dbReference type="ChEBI" id="CHEBI:15378"/>
        <dbReference type="ChEBI" id="CHEBI:29950"/>
        <dbReference type="ChEBI" id="CHEBI:30616"/>
        <dbReference type="ChEBI" id="CHEBI:33019"/>
        <dbReference type="ChEBI" id="CHEBI:33737"/>
        <dbReference type="ChEBI" id="CHEBI:33738"/>
        <dbReference type="ChEBI" id="CHEBI:61963"/>
        <dbReference type="ChEBI" id="CHEBI:65315"/>
        <dbReference type="ChEBI" id="CHEBI:136798"/>
        <dbReference type="ChEBI" id="CHEBI:456215"/>
        <dbReference type="EC" id="2.8.1.4"/>
    </reaction>
</comment>
<keyword evidence="22" id="KW-1185">Reference proteome</keyword>
<evidence type="ECO:0000256" key="16">
    <source>
        <dbReference type="ARBA" id="ARBA00075337"/>
    </source>
</evidence>
<evidence type="ECO:0000313" key="21">
    <source>
        <dbReference type="EMBL" id="MBF8437189.1"/>
    </source>
</evidence>
<evidence type="ECO:0000313" key="22">
    <source>
        <dbReference type="Proteomes" id="UP000621436"/>
    </source>
</evidence>
<dbReference type="Pfam" id="PF02926">
    <property type="entry name" value="THUMP"/>
    <property type="match status" value="1"/>
</dbReference>
<dbReference type="SUPFAM" id="SSF143437">
    <property type="entry name" value="THUMP domain-like"/>
    <property type="match status" value="1"/>
</dbReference>
<dbReference type="GO" id="GO:0002937">
    <property type="term" value="P:tRNA 4-thiouridine biosynthesis"/>
    <property type="evidence" value="ECO:0007669"/>
    <property type="project" value="TreeGrafter"/>
</dbReference>
<dbReference type="PROSITE" id="PS51165">
    <property type="entry name" value="THUMP"/>
    <property type="match status" value="1"/>
</dbReference>
<keyword evidence="7 19" id="KW-0067">ATP-binding</keyword>
<feature type="binding site" evidence="19">
    <location>
        <position position="297"/>
    </location>
    <ligand>
        <name>ATP</name>
        <dbReference type="ChEBI" id="CHEBI:30616"/>
    </ligand>
</feature>
<gene>
    <name evidence="19 21" type="primary">thiI</name>
    <name evidence="21" type="ORF">I0Q91_08875</name>
</gene>
<keyword evidence="4 19" id="KW-0820">tRNA-binding</keyword>
<evidence type="ECO:0000256" key="5">
    <source>
        <dbReference type="ARBA" id="ARBA00022679"/>
    </source>
</evidence>
<dbReference type="GO" id="GO:0052837">
    <property type="term" value="P:thiazole biosynthetic process"/>
    <property type="evidence" value="ECO:0007669"/>
    <property type="project" value="TreeGrafter"/>
</dbReference>
<evidence type="ECO:0000259" key="20">
    <source>
        <dbReference type="PROSITE" id="PS51165"/>
    </source>
</evidence>
<dbReference type="Pfam" id="PF02568">
    <property type="entry name" value="ThiI"/>
    <property type="match status" value="1"/>
</dbReference>
<dbReference type="EMBL" id="JADPIE010000004">
    <property type="protein sequence ID" value="MBF8437189.1"/>
    <property type="molecule type" value="Genomic_DNA"/>
</dbReference>
<dbReference type="InterPro" id="IPR014729">
    <property type="entry name" value="Rossmann-like_a/b/a_fold"/>
</dbReference>
<dbReference type="CDD" id="cd11716">
    <property type="entry name" value="THUMP_ThiI"/>
    <property type="match status" value="1"/>
</dbReference>
<dbReference type="Pfam" id="PF22025">
    <property type="entry name" value="ThiI_fer"/>
    <property type="match status" value="1"/>
</dbReference>
<dbReference type="HAMAP" id="MF_00021">
    <property type="entry name" value="ThiI"/>
    <property type="match status" value="1"/>
</dbReference>
<dbReference type="InterPro" id="IPR003720">
    <property type="entry name" value="tRNA_STrfase"/>
</dbReference>
<dbReference type="NCBIfam" id="TIGR00342">
    <property type="entry name" value="tRNA uracil 4-sulfurtransferase ThiI"/>
    <property type="match status" value="1"/>
</dbReference>
<dbReference type="GO" id="GO:0005524">
    <property type="term" value="F:ATP binding"/>
    <property type="evidence" value="ECO:0007669"/>
    <property type="project" value="UniProtKB-UniRule"/>
</dbReference>
<feature type="domain" description="THUMP" evidence="20">
    <location>
        <begin position="62"/>
        <end position="175"/>
    </location>
</feature>
<comment type="similarity">
    <text evidence="13 19">Belongs to the ThiI family.</text>
</comment>
<feature type="binding site" evidence="19">
    <location>
        <position position="275"/>
    </location>
    <ligand>
        <name>ATP</name>
        <dbReference type="ChEBI" id="CHEBI:30616"/>
    </ligand>
</feature>
<dbReference type="InterPro" id="IPR049961">
    <property type="entry name" value="ThiI_N"/>
</dbReference>
<dbReference type="EC" id="2.8.1.4" evidence="14 19"/>
<keyword evidence="9 19" id="KW-0784">Thiamine biosynthesis</keyword>
<dbReference type="Proteomes" id="UP000621436">
    <property type="component" value="Unassembled WGS sequence"/>
</dbReference>
<evidence type="ECO:0000256" key="6">
    <source>
        <dbReference type="ARBA" id="ARBA00022741"/>
    </source>
</evidence>
<dbReference type="GO" id="GO:0004810">
    <property type="term" value="F:CCA tRNA nucleotidyltransferase activity"/>
    <property type="evidence" value="ECO:0007669"/>
    <property type="project" value="InterPro"/>
</dbReference>
<evidence type="ECO:0000256" key="7">
    <source>
        <dbReference type="ARBA" id="ARBA00022840"/>
    </source>
</evidence>
<dbReference type="SMART" id="SM00981">
    <property type="entry name" value="THUMP"/>
    <property type="match status" value="1"/>
</dbReference>
<evidence type="ECO:0000256" key="11">
    <source>
        <dbReference type="ARBA" id="ARBA00052330"/>
    </source>
</evidence>
<evidence type="ECO:0000256" key="14">
    <source>
        <dbReference type="ARBA" id="ARBA00066827"/>
    </source>
</evidence>
<comment type="function">
    <text evidence="12 19">Catalyzes the ATP-dependent transfer of a sulfur to tRNA to produce 4-thiouridine in position 8 of tRNAs, which functions as a near-UV photosensor. Also catalyzes the transfer of sulfur to the sulfur carrier protein ThiS, forming ThiS-thiocarboxylate. This is a step in the synthesis of thiazole, in the thiamine biosynthesis pathway. The sulfur is donated as persulfide by IscS.</text>
</comment>
<dbReference type="PANTHER" id="PTHR43209:SF1">
    <property type="entry name" value="TRNA SULFURTRANSFERASE"/>
    <property type="match status" value="1"/>
</dbReference>
<name>A0A931FA39_9FIRM</name>
<dbReference type="SUPFAM" id="SSF52402">
    <property type="entry name" value="Adenine nucleotide alpha hydrolases-like"/>
    <property type="match status" value="1"/>
</dbReference>
<keyword evidence="6 19" id="KW-0547">Nucleotide-binding</keyword>
<dbReference type="GO" id="GO:0140741">
    <property type="term" value="F:tRNA-uracil-4 sulfurtransferase activity"/>
    <property type="evidence" value="ECO:0007669"/>
    <property type="project" value="UniProtKB-EC"/>
</dbReference>
<evidence type="ECO:0000256" key="15">
    <source>
        <dbReference type="ARBA" id="ARBA00071867"/>
    </source>
</evidence>
<dbReference type="FunFam" id="3.40.50.620:FF:000053">
    <property type="entry name" value="Probable tRNA sulfurtransferase"/>
    <property type="match status" value="1"/>
</dbReference>
<dbReference type="InterPro" id="IPR049962">
    <property type="entry name" value="THUMP_ThiI"/>
</dbReference>
<dbReference type="Gene3D" id="3.40.50.620">
    <property type="entry name" value="HUPs"/>
    <property type="match status" value="1"/>
</dbReference>
<keyword evidence="8 19" id="KW-0694">RNA-binding</keyword>
<evidence type="ECO:0000256" key="2">
    <source>
        <dbReference type="ARBA" id="ARBA00004948"/>
    </source>
</evidence>
<dbReference type="InterPro" id="IPR004114">
    <property type="entry name" value="THUMP_dom"/>
</dbReference>
<sequence>MYKLIIIRYGEMGLKGHNFSKFADALADDLNRRLKNKLDFNLDRTFGRFFLYFEEEKSDISKEVIETLKTVPGIVSFSPAVKLEPESDVEDLSRTAFKLFQKKDPQLPSTFRVRTNRANKGFPLESPQVSRKVGGYIYEKINQNDNELLSVDLDNPDTTIELDIRKSGIYLFIDTYAGTGGLPVGSAESALLLLSGGIDSPVAGWEMIRRGVKLNFIHFHTPPYTGERNLEKVRDLARTLAKYNGDANLYIVNVTNLQKEINKNCHDDYSITILRRMMLRIASRLGLEINAQALVTGDCVGQVASQTLASLRTIGDVAKLPLLRPLITRDKDDIIKEAKEIGSYETSTLPFEDCCSLFLPDSPITRPRLKRTEQTESNLDFQPLIEEAIENIEIERIQGEN</sequence>
<dbReference type="GO" id="GO:0009228">
    <property type="term" value="P:thiamine biosynthetic process"/>
    <property type="evidence" value="ECO:0007669"/>
    <property type="project" value="UniProtKB-KW"/>
</dbReference>
<evidence type="ECO:0000256" key="17">
    <source>
        <dbReference type="ARBA" id="ARBA00077849"/>
    </source>
</evidence>
<evidence type="ECO:0000256" key="4">
    <source>
        <dbReference type="ARBA" id="ARBA00022555"/>
    </source>
</evidence>
<dbReference type="RefSeq" id="WP_270454151.1">
    <property type="nucleotide sequence ID" value="NZ_JADPIE010000004.1"/>
</dbReference>
<evidence type="ECO:0000256" key="18">
    <source>
        <dbReference type="ARBA" id="ARBA00080570"/>
    </source>
</evidence>
<dbReference type="AlphaFoldDB" id="A0A931FA39"/>
<feature type="binding site" evidence="19">
    <location>
        <begin position="218"/>
        <end position="219"/>
    </location>
    <ligand>
        <name>ATP</name>
        <dbReference type="ChEBI" id="CHEBI:30616"/>
    </ligand>
</feature>
<reference evidence="21" key="1">
    <citation type="submission" date="2020-11" db="EMBL/GenBank/DDBJ databases">
        <title>Halonatronomonas betainensis gen. nov., sp. nov. a novel haloalkaliphilic representative of the family Halanaerobiacae capable of betaine degradation.</title>
        <authorList>
            <person name="Boltyanskaya Y."/>
            <person name="Kevbrin V."/>
            <person name="Detkova E."/>
            <person name="Grouzdev D.S."/>
            <person name="Koziaeva V."/>
            <person name="Zhilina T."/>
        </authorList>
    </citation>
    <scope>NUCLEOTIDE SEQUENCE</scope>
    <source>
        <strain evidence="21">Z-7014</strain>
    </source>
</reference>
<dbReference type="Gene3D" id="3.30.2130.30">
    <property type="match status" value="1"/>
</dbReference>
<evidence type="ECO:0000256" key="8">
    <source>
        <dbReference type="ARBA" id="ARBA00022884"/>
    </source>
</evidence>
<protein>
    <recommendedName>
        <fullName evidence="15 19">Probable tRNA sulfurtransferase</fullName>
        <ecNumber evidence="14 19">2.8.1.4</ecNumber>
    </recommendedName>
    <alternativeName>
        <fullName evidence="16 19">Sulfur carrier protein ThiS sulfurtransferase</fullName>
    </alternativeName>
    <alternativeName>
        <fullName evidence="17 19">Thiamine biosynthesis protein ThiI</fullName>
    </alternativeName>
    <alternativeName>
        <fullName evidence="18 19">tRNA 4-thiouridine synthase</fullName>
    </alternativeName>
</protein>
<keyword evidence="5 19" id="KW-0808">Transferase</keyword>
<proteinExistence type="inferred from homology"/>
<comment type="catalytic activity">
    <reaction evidence="11 19">
        <text>[ThiS sulfur-carrier protein]-C-terminal Gly-Gly-AMP + S-sulfanyl-L-cysteinyl-[cysteine desulfurase] + AH2 = [ThiS sulfur-carrier protein]-C-terminal-Gly-aminoethanethioate + L-cysteinyl-[cysteine desulfurase] + A + AMP + 2 H(+)</text>
        <dbReference type="Rhea" id="RHEA:43340"/>
        <dbReference type="Rhea" id="RHEA-COMP:12157"/>
        <dbReference type="Rhea" id="RHEA-COMP:12158"/>
        <dbReference type="Rhea" id="RHEA-COMP:12910"/>
        <dbReference type="Rhea" id="RHEA-COMP:19908"/>
        <dbReference type="ChEBI" id="CHEBI:13193"/>
        <dbReference type="ChEBI" id="CHEBI:15378"/>
        <dbReference type="ChEBI" id="CHEBI:17499"/>
        <dbReference type="ChEBI" id="CHEBI:29950"/>
        <dbReference type="ChEBI" id="CHEBI:61963"/>
        <dbReference type="ChEBI" id="CHEBI:90618"/>
        <dbReference type="ChEBI" id="CHEBI:232372"/>
        <dbReference type="ChEBI" id="CHEBI:456215"/>
    </reaction>
</comment>
<evidence type="ECO:0000256" key="9">
    <source>
        <dbReference type="ARBA" id="ARBA00022977"/>
    </source>
</evidence>